<gene>
    <name evidence="9" type="ORF">H0I76_15760</name>
</gene>
<dbReference type="GO" id="GO:0017004">
    <property type="term" value="P:cytochrome complex assembly"/>
    <property type="evidence" value="ECO:0007669"/>
    <property type="project" value="UniProtKB-KW"/>
</dbReference>
<evidence type="ECO:0000256" key="6">
    <source>
        <dbReference type="ARBA" id="ARBA00023136"/>
    </source>
</evidence>
<dbReference type="PANTHER" id="PTHR31272">
    <property type="entry name" value="CYTOCHROME C-TYPE BIOGENESIS PROTEIN HI_1454-RELATED"/>
    <property type="match status" value="1"/>
</dbReference>
<evidence type="ECO:0000313" key="9">
    <source>
        <dbReference type="EMBL" id="MBK0400655.1"/>
    </source>
</evidence>
<comment type="similarity">
    <text evidence="2">Belongs to the DsbD family.</text>
</comment>
<name>A0A8J7SJ02_9RHOB</name>
<dbReference type="GO" id="GO:0016020">
    <property type="term" value="C:membrane"/>
    <property type="evidence" value="ECO:0007669"/>
    <property type="project" value="UniProtKB-SubCell"/>
</dbReference>
<feature type="transmembrane region" description="Helical" evidence="7">
    <location>
        <begin position="55"/>
        <end position="79"/>
    </location>
</feature>
<keyword evidence="3 7" id="KW-0812">Transmembrane</keyword>
<feature type="transmembrane region" description="Helical" evidence="7">
    <location>
        <begin position="206"/>
        <end position="225"/>
    </location>
</feature>
<organism evidence="9 10">
    <name type="scientific">Thermohalobaculum xanthum</name>
    <dbReference type="NCBI Taxonomy" id="2753746"/>
    <lineage>
        <taxon>Bacteria</taxon>
        <taxon>Pseudomonadati</taxon>
        <taxon>Pseudomonadota</taxon>
        <taxon>Alphaproteobacteria</taxon>
        <taxon>Rhodobacterales</taxon>
        <taxon>Paracoccaceae</taxon>
        <taxon>Thermohalobaculum</taxon>
    </lineage>
</organism>
<proteinExistence type="inferred from homology"/>
<evidence type="ECO:0000256" key="1">
    <source>
        <dbReference type="ARBA" id="ARBA00004141"/>
    </source>
</evidence>
<comment type="caution">
    <text evidence="9">The sequence shown here is derived from an EMBL/GenBank/DDBJ whole genome shotgun (WGS) entry which is preliminary data.</text>
</comment>
<keyword evidence="4" id="KW-0201">Cytochrome c-type biogenesis</keyword>
<sequence>MEIGLFTAFIGGLISFLSPCVLPLAPPYLAYLGGTTLDQISGESGETDAALRRRVFLAALCFVLGLGTVFVLLGMGASAVGQALLSYKTELARVSGALIIVLGAHFLGLIRIPFLNREARFGGPAEAGSLGASYLIGIAFAFGWTPCIGPILAAILTLAAQQDTLGAGTALLAVYAAGLGVPFLVAALFVGPFLRWAKGVRRHMGLIEKAMGALLVVVGLMIMTGEFERIAYWLLETFPILATFG</sequence>
<accession>A0A8J7SJ02</accession>
<dbReference type="EMBL" id="JAEHHL010000009">
    <property type="protein sequence ID" value="MBK0400655.1"/>
    <property type="molecule type" value="Genomic_DNA"/>
</dbReference>
<keyword evidence="6 7" id="KW-0472">Membrane</keyword>
<evidence type="ECO:0000256" key="5">
    <source>
        <dbReference type="ARBA" id="ARBA00022989"/>
    </source>
</evidence>
<dbReference type="InterPro" id="IPR051790">
    <property type="entry name" value="Cytochrome_c-biogenesis_DsbD"/>
</dbReference>
<evidence type="ECO:0000256" key="4">
    <source>
        <dbReference type="ARBA" id="ARBA00022748"/>
    </source>
</evidence>
<dbReference type="Proteomes" id="UP000655420">
    <property type="component" value="Unassembled WGS sequence"/>
</dbReference>
<comment type="subcellular location">
    <subcellularLocation>
        <location evidence="1">Membrane</location>
        <topology evidence="1">Multi-pass membrane protein</topology>
    </subcellularLocation>
</comment>
<feature type="transmembrane region" description="Helical" evidence="7">
    <location>
        <begin position="172"/>
        <end position="194"/>
    </location>
</feature>
<keyword evidence="5 7" id="KW-1133">Transmembrane helix</keyword>
<dbReference type="RefSeq" id="WP_200611808.1">
    <property type="nucleotide sequence ID" value="NZ_JAEHHL010000009.1"/>
</dbReference>
<dbReference type="PANTHER" id="PTHR31272:SF4">
    <property type="entry name" value="CYTOCHROME C-TYPE BIOGENESIS PROTEIN HI_1454-RELATED"/>
    <property type="match status" value="1"/>
</dbReference>
<keyword evidence="10" id="KW-1185">Reference proteome</keyword>
<feature type="transmembrane region" description="Helical" evidence="7">
    <location>
        <begin position="91"/>
        <end position="114"/>
    </location>
</feature>
<dbReference type="InterPro" id="IPR003834">
    <property type="entry name" value="Cyt_c_assmbl_TM_dom"/>
</dbReference>
<dbReference type="Pfam" id="PF02683">
    <property type="entry name" value="DsbD_TM"/>
    <property type="match status" value="1"/>
</dbReference>
<evidence type="ECO:0000256" key="2">
    <source>
        <dbReference type="ARBA" id="ARBA00006143"/>
    </source>
</evidence>
<feature type="transmembrane region" description="Helical" evidence="7">
    <location>
        <begin position="134"/>
        <end position="160"/>
    </location>
</feature>
<evidence type="ECO:0000256" key="7">
    <source>
        <dbReference type="SAM" id="Phobius"/>
    </source>
</evidence>
<feature type="transmembrane region" description="Helical" evidence="7">
    <location>
        <begin position="6"/>
        <end position="34"/>
    </location>
</feature>
<dbReference type="AlphaFoldDB" id="A0A8J7SJ02"/>
<evidence type="ECO:0000259" key="8">
    <source>
        <dbReference type="Pfam" id="PF02683"/>
    </source>
</evidence>
<feature type="domain" description="Cytochrome C biogenesis protein transmembrane" evidence="8">
    <location>
        <begin position="6"/>
        <end position="223"/>
    </location>
</feature>
<protein>
    <submittedName>
        <fullName evidence="9">Cytochrome c biogenesis protein CcdA</fullName>
    </submittedName>
</protein>
<reference evidence="9" key="1">
    <citation type="submission" date="2020-12" db="EMBL/GenBank/DDBJ databases">
        <title>Bacterial taxonomy.</title>
        <authorList>
            <person name="Pan X."/>
        </authorList>
    </citation>
    <scope>NUCLEOTIDE SEQUENCE</scope>
    <source>
        <strain evidence="9">M0105</strain>
    </source>
</reference>
<evidence type="ECO:0000313" key="10">
    <source>
        <dbReference type="Proteomes" id="UP000655420"/>
    </source>
</evidence>
<evidence type="ECO:0000256" key="3">
    <source>
        <dbReference type="ARBA" id="ARBA00022692"/>
    </source>
</evidence>